<proteinExistence type="predicted"/>
<accession>A0A2H0TSZ8</accession>
<gene>
    <name evidence="1" type="ORF">COU35_02115</name>
</gene>
<organism evidence="1 2">
    <name type="scientific">Candidatus Magasanikbacteria bacterium CG10_big_fil_rev_8_21_14_0_10_47_10</name>
    <dbReference type="NCBI Taxonomy" id="1974652"/>
    <lineage>
        <taxon>Bacteria</taxon>
        <taxon>Candidatus Magasanikiibacteriota</taxon>
    </lineage>
</organism>
<protein>
    <submittedName>
        <fullName evidence="1">Uncharacterized protein</fullName>
    </submittedName>
</protein>
<dbReference type="AlphaFoldDB" id="A0A2H0TSZ8"/>
<name>A0A2H0TSZ8_9BACT</name>
<dbReference type="Proteomes" id="UP000230154">
    <property type="component" value="Unassembled WGS sequence"/>
</dbReference>
<evidence type="ECO:0000313" key="2">
    <source>
        <dbReference type="Proteomes" id="UP000230154"/>
    </source>
</evidence>
<sequence length="178" mass="20234">MQSLSLTHILSYRTVSLASVTPEQLADLDSEHVIVTLDPSLPDILFALRNLELLRRTCQEVVLQFSEDVCVVLFSTVPPEMYSRDDAIWIHSEILFEPPELPERIKKTVTFEISSAPKATADTYLDTCFFVKNNVRFAQEVLFEGDTDAMTALIAYALWIKYAPIVKIQDSQNIWHAV</sequence>
<reference evidence="2" key="1">
    <citation type="submission" date="2017-09" db="EMBL/GenBank/DDBJ databases">
        <title>Depth-based differentiation of microbial function through sediment-hosted aquifers and enrichment of novel symbionts in the deep terrestrial subsurface.</title>
        <authorList>
            <person name="Probst A.J."/>
            <person name="Ladd B."/>
            <person name="Jarett J.K."/>
            <person name="Geller-Mcgrath D.E."/>
            <person name="Sieber C.M.K."/>
            <person name="Emerson J.B."/>
            <person name="Anantharaman K."/>
            <person name="Thomas B.C."/>
            <person name="Malmstrom R."/>
            <person name="Stieglmeier M."/>
            <person name="Klingl A."/>
            <person name="Woyke T."/>
            <person name="Ryan C.M."/>
            <person name="Banfield J.F."/>
        </authorList>
    </citation>
    <scope>NUCLEOTIDE SEQUENCE [LARGE SCALE GENOMIC DNA]</scope>
</reference>
<dbReference type="EMBL" id="PFCB01000018">
    <property type="protein sequence ID" value="PIR74537.1"/>
    <property type="molecule type" value="Genomic_DNA"/>
</dbReference>
<comment type="caution">
    <text evidence="1">The sequence shown here is derived from an EMBL/GenBank/DDBJ whole genome shotgun (WGS) entry which is preliminary data.</text>
</comment>
<evidence type="ECO:0000313" key="1">
    <source>
        <dbReference type="EMBL" id="PIR74537.1"/>
    </source>
</evidence>